<keyword evidence="12" id="KW-1133">Transmembrane helix</keyword>
<evidence type="ECO:0000313" key="15">
    <source>
        <dbReference type="Proteomes" id="UP000738325"/>
    </source>
</evidence>
<evidence type="ECO:0000259" key="13">
    <source>
        <dbReference type="PROSITE" id="PS51767"/>
    </source>
</evidence>
<sequence>MKLVPITVTLASHTPTSGPGSPCAKSPTPASLDRPRRTETVINLVRALAIVFSVAGIAMLVVLVASPIPILKHNYADTHAIAPPVTSFQTGHHTLYETPPTPDPPFHLAHPVLEEPHDLQLFEVSAHDATISPDSSSVCNEICQDRNLFDALSRISISKRRYSSREEISSAALSDELQMESEDASVQERAATFLKRSNIYPERDRREEATESTKDKKGHRNKTTSNKDNKKNSQEAKYQEDVEPKGAKHKEAKHKEAKHKEAKHKGSKHQEAKHHGAKHHEAKHHEEKHHEEKHRNIHKESVTDDYSPQALVKLNSIGSVSGYYGQVQIGYPQQTFNVVFDTGSSDLWIPSARCTEEGCLSHHRFDGLQSDSYSSTNPPLPFEIEYGTGEVAGVISEDIVSLGGVVTKKPIRFAESLTSSSLFTRAVFDGVFGLAYQEMSSSGALPPFMAMMEQKAVQRGMFGFFMGKGHGELALGGYDESRVEDNKVLWSKVVKKGYWEIKMDKVKADNTDVIKASAHALVDTGKTLSPSRKSACNPIKQLTLAITSNRDMPTLQFQISGKMFEVPPELYTLQEIAPGRCMSGFAGEDVDGTAWILGDVFLRSVYSIFDFENNRVGFGKLRQ</sequence>
<keyword evidence="4 10" id="KW-0064">Aspartyl protease</keyword>
<evidence type="ECO:0000256" key="1">
    <source>
        <dbReference type="ARBA" id="ARBA00007447"/>
    </source>
</evidence>
<evidence type="ECO:0000256" key="4">
    <source>
        <dbReference type="ARBA" id="ARBA00022750"/>
    </source>
</evidence>
<dbReference type="InterPro" id="IPR033121">
    <property type="entry name" value="PEPTIDASE_A1"/>
</dbReference>
<protein>
    <recommendedName>
        <fullName evidence="13">Peptidase A1 domain-containing protein</fullName>
    </recommendedName>
</protein>
<keyword evidence="5 10" id="KW-0378">Hydrolase</keyword>
<gene>
    <name evidence="14" type="ORF">BGZ99_003840</name>
</gene>
<dbReference type="InterPro" id="IPR001461">
    <property type="entry name" value="Aspartic_peptidase_A1"/>
</dbReference>
<keyword evidence="7 9" id="KW-1015">Disulfide bond</keyword>
<dbReference type="GO" id="GO:0004190">
    <property type="term" value="F:aspartic-type endopeptidase activity"/>
    <property type="evidence" value="ECO:0007669"/>
    <property type="project" value="UniProtKB-KW"/>
</dbReference>
<feature type="compositionally biased region" description="Basic residues" evidence="11">
    <location>
        <begin position="247"/>
        <end position="267"/>
    </location>
</feature>
<accession>A0A9P6RW18</accession>
<evidence type="ECO:0000256" key="12">
    <source>
        <dbReference type="SAM" id="Phobius"/>
    </source>
</evidence>
<evidence type="ECO:0000256" key="10">
    <source>
        <dbReference type="RuleBase" id="RU000454"/>
    </source>
</evidence>
<organism evidence="14 15">
    <name type="scientific">Dissophora globulifera</name>
    <dbReference type="NCBI Taxonomy" id="979702"/>
    <lineage>
        <taxon>Eukaryota</taxon>
        <taxon>Fungi</taxon>
        <taxon>Fungi incertae sedis</taxon>
        <taxon>Mucoromycota</taxon>
        <taxon>Mortierellomycotina</taxon>
        <taxon>Mortierellomycetes</taxon>
        <taxon>Mortierellales</taxon>
        <taxon>Mortierellaceae</taxon>
        <taxon>Dissophora</taxon>
    </lineage>
</organism>
<dbReference type="EMBL" id="JAAAIP010000024">
    <property type="protein sequence ID" value="KAG0328976.1"/>
    <property type="molecule type" value="Genomic_DNA"/>
</dbReference>
<feature type="compositionally biased region" description="Basic and acidic residues" evidence="11">
    <location>
        <begin position="283"/>
        <end position="300"/>
    </location>
</feature>
<reference evidence="14" key="1">
    <citation type="journal article" date="2020" name="Fungal Divers.">
        <title>Resolving the Mortierellaceae phylogeny through synthesis of multi-gene phylogenetics and phylogenomics.</title>
        <authorList>
            <person name="Vandepol N."/>
            <person name="Liber J."/>
            <person name="Desiro A."/>
            <person name="Na H."/>
            <person name="Kennedy M."/>
            <person name="Barry K."/>
            <person name="Grigoriev I.V."/>
            <person name="Miller A.N."/>
            <person name="O'Donnell K."/>
            <person name="Stajich J.E."/>
            <person name="Bonito G."/>
        </authorList>
    </citation>
    <scope>NUCLEOTIDE SEQUENCE</scope>
    <source>
        <strain evidence="14">REB-010B</strain>
    </source>
</reference>
<comment type="caution">
    <text evidence="14">The sequence shown here is derived from an EMBL/GenBank/DDBJ whole genome shotgun (WGS) entry which is preliminary data.</text>
</comment>
<dbReference type="FunFam" id="2.40.70.10:FF:000008">
    <property type="entry name" value="Cathepsin D"/>
    <property type="match status" value="1"/>
</dbReference>
<feature type="disulfide bond" evidence="9">
    <location>
        <begin position="354"/>
        <end position="359"/>
    </location>
</feature>
<keyword evidence="12" id="KW-0812">Transmembrane</keyword>
<keyword evidence="6" id="KW-0865">Zymogen</keyword>
<feature type="transmembrane region" description="Helical" evidence="12">
    <location>
        <begin position="44"/>
        <end position="65"/>
    </location>
</feature>
<dbReference type="PANTHER" id="PTHR47966">
    <property type="entry name" value="BETA-SITE APP-CLEAVING ENZYME, ISOFORM A-RELATED"/>
    <property type="match status" value="1"/>
</dbReference>
<keyword evidence="2 10" id="KW-0645">Protease</keyword>
<dbReference type="AlphaFoldDB" id="A0A9P6RW18"/>
<feature type="domain" description="Peptidase A1" evidence="13">
    <location>
        <begin position="323"/>
        <end position="619"/>
    </location>
</feature>
<dbReference type="OrthoDB" id="15189at2759"/>
<evidence type="ECO:0000256" key="7">
    <source>
        <dbReference type="ARBA" id="ARBA00023157"/>
    </source>
</evidence>
<evidence type="ECO:0000256" key="8">
    <source>
        <dbReference type="PIRSR" id="PIRSR601461-1"/>
    </source>
</evidence>
<dbReference type="PRINTS" id="PR00792">
    <property type="entry name" value="PEPSIN"/>
</dbReference>
<keyword evidence="3" id="KW-0732">Signal</keyword>
<proteinExistence type="inferred from homology"/>
<feature type="region of interest" description="Disordered" evidence="11">
    <location>
        <begin position="195"/>
        <end position="300"/>
    </location>
</feature>
<dbReference type="PROSITE" id="PS51767">
    <property type="entry name" value="PEPTIDASE_A1"/>
    <property type="match status" value="1"/>
</dbReference>
<keyword evidence="12" id="KW-0472">Membrane</keyword>
<dbReference type="PROSITE" id="PS00141">
    <property type="entry name" value="ASP_PROTEASE"/>
    <property type="match status" value="1"/>
</dbReference>
<evidence type="ECO:0000256" key="3">
    <source>
        <dbReference type="ARBA" id="ARBA00022729"/>
    </source>
</evidence>
<dbReference type="InterPro" id="IPR001969">
    <property type="entry name" value="Aspartic_peptidase_AS"/>
</dbReference>
<dbReference type="Pfam" id="PF00026">
    <property type="entry name" value="Asp"/>
    <property type="match status" value="1"/>
</dbReference>
<evidence type="ECO:0000313" key="14">
    <source>
        <dbReference type="EMBL" id="KAG0328976.1"/>
    </source>
</evidence>
<evidence type="ECO:0000256" key="5">
    <source>
        <dbReference type="ARBA" id="ARBA00022801"/>
    </source>
</evidence>
<dbReference type="PANTHER" id="PTHR47966:SF51">
    <property type="entry name" value="BETA-SITE APP-CLEAVING ENZYME, ISOFORM A-RELATED"/>
    <property type="match status" value="1"/>
</dbReference>
<dbReference type="GO" id="GO:0006508">
    <property type="term" value="P:proteolysis"/>
    <property type="evidence" value="ECO:0007669"/>
    <property type="project" value="UniProtKB-KW"/>
</dbReference>
<dbReference type="InterPro" id="IPR021109">
    <property type="entry name" value="Peptidase_aspartic_dom_sf"/>
</dbReference>
<comment type="similarity">
    <text evidence="1 10">Belongs to the peptidase A1 family.</text>
</comment>
<dbReference type="Gene3D" id="2.40.70.10">
    <property type="entry name" value="Acid Proteases"/>
    <property type="match status" value="2"/>
</dbReference>
<feature type="compositionally biased region" description="Basic and acidic residues" evidence="11">
    <location>
        <begin position="201"/>
        <end position="215"/>
    </location>
</feature>
<evidence type="ECO:0000256" key="6">
    <source>
        <dbReference type="ARBA" id="ARBA00023145"/>
    </source>
</evidence>
<dbReference type="SUPFAM" id="SSF50630">
    <property type="entry name" value="Acid proteases"/>
    <property type="match status" value="1"/>
</dbReference>
<evidence type="ECO:0000256" key="11">
    <source>
        <dbReference type="SAM" id="MobiDB-lite"/>
    </source>
</evidence>
<dbReference type="Proteomes" id="UP000738325">
    <property type="component" value="Unassembled WGS sequence"/>
</dbReference>
<feature type="active site" evidence="8">
    <location>
        <position position="341"/>
    </location>
</feature>
<evidence type="ECO:0000256" key="2">
    <source>
        <dbReference type="ARBA" id="ARBA00022670"/>
    </source>
</evidence>
<keyword evidence="15" id="KW-1185">Reference proteome</keyword>
<feature type="compositionally biased region" description="Basic and acidic residues" evidence="11">
    <location>
        <begin position="225"/>
        <end position="246"/>
    </location>
</feature>
<evidence type="ECO:0000256" key="9">
    <source>
        <dbReference type="PIRSR" id="PIRSR601461-2"/>
    </source>
</evidence>
<name>A0A9P6RW18_9FUNG</name>
<feature type="active site" evidence="8">
    <location>
        <position position="523"/>
    </location>
</feature>
<feature type="region of interest" description="Disordered" evidence="11">
    <location>
        <begin position="11"/>
        <end position="35"/>
    </location>
</feature>